<keyword evidence="2" id="KW-1185">Reference proteome</keyword>
<dbReference type="GO" id="GO:0004497">
    <property type="term" value="F:monooxygenase activity"/>
    <property type="evidence" value="ECO:0007669"/>
    <property type="project" value="UniProtKB-KW"/>
</dbReference>
<evidence type="ECO:0000313" key="1">
    <source>
        <dbReference type="EMBL" id="MBB2171078.1"/>
    </source>
</evidence>
<organism evidence="1 2">
    <name type="scientific">Gluconacetobacter asukensis</name>
    <dbReference type="NCBI Taxonomy" id="1017181"/>
    <lineage>
        <taxon>Bacteria</taxon>
        <taxon>Pseudomonadati</taxon>
        <taxon>Pseudomonadota</taxon>
        <taxon>Alphaproteobacteria</taxon>
        <taxon>Acetobacterales</taxon>
        <taxon>Acetobacteraceae</taxon>
        <taxon>Gluconacetobacter</taxon>
    </lineage>
</organism>
<dbReference type="RefSeq" id="WP_182977950.1">
    <property type="nucleotide sequence ID" value="NZ_BAABGB010000001.1"/>
</dbReference>
<gene>
    <name evidence="1" type="ORF">HLH35_02910</name>
</gene>
<keyword evidence="1" id="KW-0503">Monooxygenase</keyword>
<dbReference type="InterPro" id="IPR013785">
    <property type="entry name" value="Aldolase_TIM"/>
</dbReference>
<comment type="caution">
    <text evidence="1">The sequence shown here is derived from an EMBL/GenBank/DDBJ whole genome shotgun (WGS) entry which is preliminary data.</text>
</comment>
<dbReference type="Gene3D" id="3.20.20.70">
    <property type="entry name" value="Aldolase class I"/>
    <property type="match status" value="1"/>
</dbReference>
<proteinExistence type="predicted"/>
<dbReference type="AlphaFoldDB" id="A0A7W4IXW7"/>
<dbReference type="SUPFAM" id="SSF51412">
    <property type="entry name" value="Inosine monophosphate dehydrogenase (IMPDH)"/>
    <property type="match status" value="1"/>
</dbReference>
<evidence type="ECO:0000313" key="2">
    <source>
        <dbReference type="Proteomes" id="UP000577891"/>
    </source>
</evidence>
<dbReference type="Proteomes" id="UP000577891">
    <property type="component" value="Unassembled WGS sequence"/>
</dbReference>
<name>A0A7W4IXW7_9PROT</name>
<protein>
    <submittedName>
        <fullName evidence="1">Nitronate monooxygenase</fullName>
    </submittedName>
</protein>
<sequence>MKAINAIRMGGVDVLPLIEGGKGVSVSTGISSGHWAAAGGAGTVSIVNADSYDAEGRRVPQVYHGRNRRERQQELIAYAINGGIAQAKIAHDLAGGRGRIHANILWEMGGAEEVITGVLEGAPGLIHGLTCGAGMPYRLSEIAARFGIHYYPIVSSARAFSALWKRSFHKNPDGLGGVVYEDPWRAGGHNGLSNTENPLNPEDPFPRVLALRQAMRGFGLHETPIIMAGGVWCLEEWEDWIDNPELGPIAFQFGTRPLLTQESPIPDAWKRRLLTLKKGDVFLNRFSPTGFYSSAVNNPFLLELQARSERQVAYSTEPVGEHTASYGVGARGRLVFMTEADRAHVLLWEREGYTEAMRTPDSTLIFVAPEKAREILADQVACMGCLSECRFSNWSQRGPDYSNGHKADPRSFCIQKTLQSIAHAGPEGADEVMDNNLMFGGTNAWRFGTDPFYANGFVPTVGQLVDRILTGR</sequence>
<keyword evidence="1" id="KW-0560">Oxidoreductase</keyword>
<dbReference type="EMBL" id="JABEQE010000002">
    <property type="protein sequence ID" value="MBB2171078.1"/>
    <property type="molecule type" value="Genomic_DNA"/>
</dbReference>
<reference evidence="1 2" key="1">
    <citation type="submission" date="2020-04" db="EMBL/GenBank/DDBJ databases">
        <title>Description of novel Gluconacetobacter.</title>
        <authorList>
            <person name="Sombolestani A."/>
        </authorList>
    </citation>
    <scope>NUCLEOTIDE SEQUENCE [LARGE SCALE GENOMIC DNA]</scope>
    <source>
        <strain evidence="1 2">LMG 27724</strain>
    </source>
</reference>
<accession>A0A7W4IXW7</accession>